<feature type="domain" description="Glycosyltransferase 2-like" evidence="2">
    <location>
        <begin position="324"/>
        <end position="431"/>
    </location>
</feature>
<evidence type="ECO:0008006" key="4">
    <source>
        <dbReference type="Google" id="ProtNLM"/>
    </source>
</evidence>
<accession>A0A0F9NHE6</accession>
<dbReference type="EMBL" id="LAZR01006988">
    <property type="protein sequence ID" value="KKM88235.1"/>
    <property type="molecule type" value="Genomic_DNA"/>
</dbReference>
<dbReference type="Pfam" id="PF00534">
    <property type="entry name" value="Glycos_transf_1"/>
    <property type="match status" value="1"/>
</dbReference>
<dbReference type="CDD" id="cd00761">
    <property type="entry name" value="Glyco_tranf_GTA_type"/>
    <property type="match status" value="1"/>
</dbReference>
<dbReference type="InterPro" id="IPR001296">
    <property type="entry name" value="Glyco_trans_1"/>
</dbReference>
<dbReference type="GO" id="GO:0016757">
    <property type="term" value="F:glycosyltransferase activity"/>
    <property type="evidence" value="ECO:0007669"/>
    <property type="project" value="InterPro"/>
</dbReference>
<name>A0A0F9NHE6_9ZZZZ</name>
<evidence type="ECO:0000259" key="2">
    <source>
        <dbReference type="Pfam" id="PF00535"/>
    </source>
</evidence>
<dbReference type="PANTHER" id="PTHR45947">
    <property type="entry name" value="SULFOQUINOVOSYL TRANSFERASE SQD2"/>
    <property type="match status" value="1"/>
</dbReference>
<feature type="domain" description="Glycosyl transferase family 1" evidence="1">
    <location>
        <begin position="142"/>
        <end position="292"/>
    </location>
</feature>
<dbReference type="SUPFAM" id="SSF53756">
    <property type="entry name" value="UDP-Glycosyltransferase/glycogen phosphorylase"/>
    <property type="match status" value="1"/>
</dbReference>
<dbReference type="AlphaFoldDB" id="A0A0F9NHE6"/>
<reference evidence="3" key="1">
    <citation type="journal article" date="2015" name="Nature">
        <title>Complex archaea that bridge the gap between prokaryotes and eukaryotes.</title>
        <authorList>
            <person name="Spang A."/>
            <person name="Saw J.H."/>
            <person name="Jorgensen S.L."/>
            <person name="Zaremba-Niedzwiedzka K."/>
            <person name="Martijn J."/>
            <person name="Lind A.E."/>
            <person name="van Eijk R."/>
            <person name="Schleper C."/>
            <person name="Guy L."/>
            <person name="Ettema T.J."/>
        </authorList>
    </citation>
    <scope>NUCLEOTIDE SEQUENCE</scope>
</reference>
<protein>
    <recommendedName>
        <fullName evidence="4">Glycosyltransferase 2-like domain-containing protein</fullName>
    </recommendedName>
</protein>
<dbReference type="Pfam" id="PF00535">
    <property type="entry name" value="Glycos_transf_2"/>
    <property type="match status" value="1"/>
</dbReference>
<evidence type="ECO:0000313" key="3">
    <source>
        <dbReference type="EMBL" id="KKM88235.1"/>
    </source>
</evidence>
<sequence>MNILITPDIPEWAIGNLTKSIIRHNKGRFNFYMVPVHPRGVPQGLGEVQALIRSGIKFDFWHAQYWNSARQMVEYMPDLKNIPSLLTHHNHCSLKDFDWKDFDMLNEMTDWGVNVLRENHPNVVKIPHGIDLDEYSYIDKLTDDPHVGYVGRVLPWKNLKRMVEVAGKNKYKVVGCGYVDKPDYWATVPKENLDFAGGVGRDTMVSPNMETEVYRKMKCFVMYSTDEKESGTLPLLEAMARGIPVLATEQGMARDIIKDGENGIIFDDANFEDRLIMVMEDKSLREKLRKNAWQTIKNFSEERMARNYAKAYYKVLHGDNSVVSVIVPTFNRCDDLLRVLLSIEKQDYPAKEIIVCDDGSSDDTEILVKEAKRKFKTPILYLKTGTKLEYGLAKARNAGAIEALGSILLFMDDRYALQEGALTKIVDTSGDKIFGFGVKVVKGKDSTKKDFMENFAWILKKDFVRAGMFCERMDQYGGLSQETRERFRSQMFNFLRVPEVKADEIIHTPRVKKRDEVWRMKLKLSKMYE</sequence>
<comment type="caution">
    <text evidence="3">The sequence shown here is derived from an EMBL/GenBank/DDBJ whole genome shotgun (WGS) entry which is preliminary data.</text>
</comment>
<dbReference type="Gene3D" id="3.40.50.2000">
    <property type="entry name" value="Glycogen Phosphorylase B"/>
    <property type="match status" value="2"/>
</dbReference>
<gene>
    <name evidence="3" type="ORF">LCGC14_1260800</name>
</gene>
<evidence type="ECO:0000259" key="1">
    <source>
        <dbReference type="Pfam" id="PF00534"/>
    </source>
</evidence>
<dbReference type="CDD" id="cd03801">
    <property type="entry name" value="GT4_PimA-like"/>
    <property type="match status" value="1"/>
</dbReference>
<dbReference type="InterPro" id="IPR029044">
    <property type="entry name" value="Nucleotide-diphossugar_trans"/>
</dbReference>
<dbReference type="SUPFAM" id="SSF53448">
    <property type="entry name" value="Nucleotide-diphospho-sugar transferases"/>
    <property type="match status" value="1"/>
</dbReference>
<dbReference type="InterPro" id="IPR001173">
    <property type="entry name" value="Glyco_trans_2-like"/>
</dbReference>
<proteinExistence type="predicted"/>
<dbReference type="InterPro" id="IPR050194">
    <property type="entry name" value="Glycosyltransferase_grp1"/>
</dbReference>
<dbReference type="PANTHER" id="PTHR45947:SF3">
    <property type="entry name" value="SULFOQUINOVOSYL TRANSFERASE SQD2"/>
    <property type="match status" value="1"/>
</dbReference>
<dbReference type="Gene3D" id="3.90.550.10">
    <property type="entry name" value="Spore Coat Polysaccharide Biosynthesis Protein SpsA, Chain A"/>
    <property type="match status" value="1"/>
</dbReference>
<organism evidence="3">
    <name type="scientific">marine sediment metagenome</name>
    <dbReference type="NCBI Taxonomy" id="412755"/>
    <lineage>
        <taxon>unclassified sequences</taxon>
        <taxon>metagenomes</taxon>
        <taxon>ecological metagenomes</taxon>
    </lineage>
</organism>